<dbReference type="Proteomes" id="UP001597073">
    <property type="component" value="Unassembled WGS sequence"/>
</dbReference>
<comment type="caution">
    <text evidence="2">The sequence shown here is derived from an EMBL/GenBank/DDBJ whole genome shotgun (WGS) entry which is preliminary data.</text>
</comment>
<accession>A0ABW2ZJ74</accession>
<dbReference type="NCBIfam" id="TIGR02532">
    <property type="entry name" value="IV_pilin_GFxxxE"/>
    <property type="match status" value="1"/>
</dbReference>
<sequence length="136" mass="15543">MLKIRRIKAFTLTEMLVVLVIVGILIFLALPTFMPQITRTKTTEAKVQLAYLQTLEESYFFEHSRYTQDMAELGFLQRKLVTDDKTGTANYRIEILSADNTGFIARATSVTDFNGDGKFNVWEINQDKAIKQVTPD</sequence>
<name>A0ABW2ZJ74_9SPHI</name>
<gene>
    <name evidence="2" type="ORF">ACFQZI_14855</name>
</gene>
<keyword evidence="3" id="KW-1185">Reference proteome</keyword>
<protein>
    <submittedName>
        <fullName evidence="2">Type IV pilin protein</fullName>
    </submittedName>
</protein>
<dbReference type="InterPro" id="IPR031982">
    <property type="entry name" value="PilE-like"/>
</dbReference>
<evidence type="ECO:0000256" key="1">
    <source>
        <dbReference type="SAM" id="Phobius"/>
    </source>
</evidence>
<dbReference type="InterPro" id="IPR045584">
    <property type="entry name" value="Pilin-like"/>
</dbReference>
<dbReference type="Gene3D" id="3.30.700.10">
    <property type="entry name" value="Glycoprotein, Type 4 Pilin"/>
    <property type="match status" value="1"/>
</dbReference>
<proteinExistence type="predicted"/>
<evidence type="ECO:0000313" key="3">
    <source>
        <dbReference type="Proteomes" id="UP001597073"/>
    </source>
</evidence>
<dbReference type="Pfam" id="PF16732">
    <property type="entry name" value="ComP_DUS"/>
    <property type="match status" value="1"/>
</dbReference>
<keyword evidence="1" id="KW-0812">Transmembrane</keyword>
<keyword evidence="1" id="KW-0472">Membrane</keyword>
<dbReference type="SUPFAM" id="SSF54523">
    <property type="entry name" value="Pili subunits"/>
    <property type="match status" value="1"/>
</dbReference>
<dbReference type="EMBL" id="JBHTIA010000011">
    <property type="protein sequence ID" value="MFD0766141.1"/>
    <property type="molecule type" value="Genomic_DNA"/>
</dbReference>
<keyword evidence="1" id="KW-1133">Transmembrane helix</keyword>
<dbReference type="Pfam" id="PF07963">
    <property type="entry name" value="N_methyl"/>
    <property type="match status" value="1"/>
</dbReference>
<evidence type="ECO:0000313" key="2">
    <source>
        <dbReference type="EMBL" id="MFD0766141.1"/>
    </source>
</evidence>
<dbReference type="InterPro" id="IPR012902">
    <property type="entry name" value="N_methyl_site"/>
</dbReference>
<dbReference type="RefSeq" id="WP_377143789.1">
    <property type="nucleotide sequence ID" value="NZ_JBHTIA010000011.1"/>
</dbReference>
<reference evidence="3" key="1">
    <citation type="journal article" date="2019" name="Int. J. Syst. Evol. Microbiol.">
        <title>The Global Catalogue of Microorganisms (GCM) 10K type strain sequencing project: providing services to taxonomists for standard genome sequencing and annotation.</title>
        <authorList>
            <consortium name="The Broad Institute Genomics Platform"/>
            <consortium name="The Broad Institute Genome Sequencing Center for Infectious Disease"/>
            <person name="Wu L."/>
            <person name="Ma J."/>
        </authorList>
    </citation>
    <scope>NUCLEOTIDE SEQUENCE [LARGE SCALE GENOMIC DNA]</scope>
    <source>
        <strain evidence="3">CCUG 60742</strain>
    </source>
</reference>
<organism evidence="2 3">
    <name type="scientific">Mucilaginibacter lutimaris</name>
    <dbReference type="NCBI Taxonomy" id="931629"/>
    <lineage>
        <taxon>Bacteria</taxon>
        <taxon>Pseudomonadati</taxon>
        <taxon>Bacteroidota</taxon>
        <taxon>Sphingobacteriia</taxon>
        <taxon>Sphingobacteriales</taxon>
        <taxon>Sphingobacteriaceae</taxon>
        <taxon>Mucilaginibacter</taxon>
    </lineage>
</organism>
<feature type="transmembrane region" description="Helical" evidence="1">
    <location>
        <begin position="12"/>
        <end position="34"/>
    </location>
</feature>